<dbReference type="EMBL" id="MRZV01001489">
    <property type="protein sequence ID" value="PIK37520.1"/>
    <property type="molecule type" value="Genomic_DNA"/>
</dbReference>
<evidence type="ECO:0000256" key="9">
    <source>
        <dbReference type="ARBA" id="ARBA00004651"/>
    </source>
</evidence>
<comment type="catalytic activity">
    <reaction evidence="5">
        <text>butanoate(out) = butanoate(in)</text>
        <dbReference type="Rhea" id="RHEA:45248"/>
        <dbReference type="ChEBI" id="CHEBI:17968"/>
    </reaction>
    <physiologicalReaction direction="left-to-right" evidence="5">
        <dbReference type="Rhea" id="RHEA:45249"/>
    </physiologicalReaction>
</comment>
<evidence type="ECO:0000256" key="33">
    <source>
        <dbReference type="SAM" id="Phobius"/>
    </source>
</evidence>
<accession>A0A2G8JP62</accession>
<dbReference type="InterPro" id="IPR005428">
    <property type="entry name" value="CD36/SCARB1/SNMP1"/>
</dbReference>
<keyword evidence="16" id="KW-0832">Ubl conjugation</keyword>
<evidence type="ECO:0000256" key="4">
    <source>
        <dbReference type="ARBA" id="ARBA00000996"/>
    </source>
</evidence>
<reference evidence="34 35" key="1">
    <citation type="journal article" date="2017" name="PLoS Biol.">
        <title>The sea cucumber genome provides insights into morphological evolution and visceral regeneration.</title>
        <authorList>
            <person name="Zhang X."/>
            <person name="Sun L."/>
            <person name="Yuan J."/>
            <person name="Sun Y."/>
            <person name="Gao Y."/>
            <person name="Zhang L."/>
            <person name="Li S."/>
            <person name="Dai H."/>
            <person name="Hamel J.F."/>
            <person name="Liu C."/>
            <person name="Yu Y."/>
            <person name="Liu S."/>
            <person name="Lin W."/>
            <person name="Guo K."/>
            <person name="Jin S."/>
            <person name="Xu P."/>
            <person name="Storey K.B."/>
            <person name="Huan P."/>
            <person name="Zhang T."/>
            <person name="Zhou Y."/>
            <person name="Zhang J."/>
            <person name="Lin C."/>
            <person name="Li X."/>
            <person name="Xing L."/>
            <person name="Huo D."/>
            <person name="Sun M."/>
            <person name="Wang L."/>
            <person name="Mercier A."/>
            <person name="Li F."/>
            <person name="Yang H."/>
            <person name="Xiang J."/>
        </authorList>
    </citation>
    <scope>NUCLEOTIDE SEQUENCE [LARGE SCALE GENOMIC DNA]</scope>
    <source>
        <strain evidence="34">Shaxun</strain>
        <tissue evidence="34">Muscle</tissue>
    </source>
</reference>
<comment type="catalytic activity">
    <reaction evidence="3">
        <text>hexadecanoate(out) = hexadecanoate(in)</text>
        <dbReference type="Rhea" id="RHEA:45256"/>
        <dbReference type="ChEBI" id="CHEBI:7896"/>
    </reaction>
    <physiologicalReaction direction="left-to-right" evidence="3">
        <dbReference type="Rhea" id="RHEA:45257"/>
    </physiologicalReaction>
</comment>
<evidence type="ECO:0000256" key="7">
    <source>
        <dbReference type="ARBA" id="ARBA00004285"/>
    </source>
</evidence>
<dbReference type="PRINTS" id="PR01609">
    <property type="entry name" value="CD36FAMILY"/>
</dbReference>
<evidence type="ECO:0000256" key="1">
    <source>
        <dbReference type="ARBA" id="ARBA00000542"/>
    </source>
</evidence>
<evidence type="ECO:0000256" key="20">
    <source>
        <dbReference type="ARBA" id="ARBA00023055"/>
    </source>
</evidence>
<dbReference type="AlphaFoldDB" id="A0A2G8JP62"/>
<evidence type="ECO:0000256" key="12">
    <source>
        <dbReference type="ARBA" id="ARBA00022448"/>
    </source>
</evidence>
<dbReference type="PRINTS" id="PR01610">
    <property type="entry name" value="CD36ANTIGEN"/>
</dbReference>
<keyword evidence="15 33" id="KW-0812">Transmembrane</keyword>
<keyword evidence="35" id="KW-1185">Reference proteome</keyword>
<evidence type="ECO:0000256" key="22">
    <source>
        <dbReference type="ARBA" id="ARBA00023139"/>
    </source>
</evidence>
<evidence type="ECO:0000256" key="23">
    <source>
        <dbReference type="ARBA" id="ARBA00023157"/>
    </source>
</evidence>
<feature type="transmembrane region" description="Helical" evidence="33">
    <location>
        <begin position="12"/>
        <end position="36"/>
    </location>
</feature>
<comment type="similarity">
    <text evidence="10">Belongs to the CD36 family.</text>
</comment>
<dbReference type="STRING" id="307972.A0A2G8JP62"/>
<evidence type="ECO:0000256" key="13">
    <source>
        <dbReference type="ARBA" id="ARBA00022475"/>
    </source>
</evidence>
<evidence type="ECO:0000256" key="17">
    <source>
        <dbReference type="ARBA" id="ARBA00022889"/>
    </source>
</evidence>
<keyword evidence="17" id="KW-0130">Cell adhesion</keyword>
<evidence type="ECO:0000256" key="18">
    <source>
        <dbReference type="ARBA" id="ARBA00022989"/>
    </source>
</evidence>
<keyword evidence="21 33" id="KW-0472">Membrane</keyword>
<evidence type="ECO:0000256" key="21">
    <source>
        <dbReference type="ARBA" id="ARBA00023136"/>
    </source>
</evidence>
<evidence type="ECO:0000256" key="3">
    <source>
        <dbReference type="ARBA" id="ARBA00000934"/>
    </source>
</evidence>
<evidence type="ECO:0000256" key="29">
    <source>
        <dbReference type="ARBA" id="ARBA00031821"/>
    </source>
</evidence>
<feature type="transmembrane region" description="Helical" evidence="33">
    <location>
        <begin position="441"/>
        <end position="467"/>
    </location>
</feature>
<evidence type="ECO:0000256" key="27">
    <source>
        <dbReference type="ARBA" id="ARBA00023949"/>
    </source>
</evidence>
<evidence type="ECO:0000256" key="32">
    <source>
        <dbReference type="SAM" id="MobiDB-lite"/>
    </source>
</evidence>
<evidence type="ECO:0000256" key="11">
    <source>
        <dbReference type="ARBA" id="ARBA00020772"/>
    </source>
</evidence>
<dbReference type="GO" id="GO:0045121">
    <property type="term" value="C:membrane raft"/>
    <property type="evidence" value="ECO:0007669"/>
    <property type="project" value="UniProtKB-SubCell"/>
</dbReference>
<dbReference type="Proteomes" id="UP000230750">
    <property type="component" value="Unassembled WGS sequence"/>
</dbReference>
<evidence type="ECO:0000256" key="10">
    <source>
        <dbReference type="ARBA" id="ARBA00010532"/>
    </source>
</evidence>
<evidence type="ECO:0000256" key="8">
    <source>
        <dbReference type="ARBA" id="ARBA00004555"/>
    </source>
</evidence>
<dbReference type="PANTHER" id="PTHR11923">
    <property type="entry name" value="SCAVENGER RECEPTOR CLASS B TYPE-1 SR-B1"/>
    <property type="match status" value="1"/>
</dbReference>
<evidence type="ECO:0000256" key="28">
    <source>
        <dbReference type="ARBA" id="ARBA00029966"/>
    </source>
</evidence>
<comment type="subcellular location">
    <subcellularLocation>
        <location evidence="6">Apical cell membrane</location>
    </subcellularLocation>
    <subcellularLocation>
        <location evidence="9">Cell membrane</location>
        <topology evidence="9">Multi-pass membrane protein</topology>
    </subcellularLocation>
    <subcellularLocation>
        <location evidence="8">Golgi apparatus</location>
    </subcellularLocation>
    <subcellularLocation>
        <location evidence="7">Membrane raft</location>
    </subcellularLocation>
</comment>
<organism evidence="34 35">
    <name type="scientific">Stichopus japonicus</name>
    <name type="common">Sea cucumber</name>
    <dbReference type="NCBI Taxonomy" id="307972"/>
    <lineage>
        <taxon>Eukaryota</taxon>
        <taxon>Metazoa</taxon>
        <taxon>Echinodermata</taxon>
        <taxon>Eleutherozoa</taxon>
        <taxon>Echinozoa</taxon>
        <taxon>Holothuroidea</taxon>
        <taxon>Aspidochirotacea</taxon>
        <taxon>Aspidochirotida</taxon>
        <taxon>Stichopodidae</taxon>
        <taxon>Apostichopus</taxon>
    </lineage>
</organism>
<proteinExistence type="inferred from homology"/>
<evidence type="ECO:0000256" key="16">
    <source>
        <dbReference type="ARBA" id="ARBA00022843"/>
    </source>
</evidence>
<keyword evidence="25" id="KW-0325">Glycoprotein</keyword>
<dbReference type="OrthoDB" id="195015at2759"/>
<gene>
    <name evidence="34" type="ORF">BSL78_25653</name>
</gene>
<evidence type="ECO:0000256" key="6">
    <source>
        <dbReference type="ARBA" id="ARBA00004221"/>
    </source>
</evidence>
<keyword evidence="19" id="KW-0333">Golgi apparatus</keyword>
<dbReference type="GO" id="GO:0016324">
    <property type="term" value="C:apical plasma membrane"/>
    <property type="evidence" value="ECO:0007669"/>
    <property type="project" value="UniProtKB-SubCell"/>
</dbReference>
<evidence type="ECO:0000256" key="15">
    <source>
        <dbReference type="ARBA" id="ARBA00022692"/>
    </source>
</evidence>
<evidence type="ECO:0000256" key="2">
    <source>
        <dbReference type="ARBA" id="ARBA00000626"/>
    </source>
</evidence>
<evidence type="ECO:0000256" key="24">
    <source>
        <dbReference type="ARBA" id="ARBA00023170"/>
    </source>
</evidence>
<keyword evidence="26" id="KW-0449">Lipoprotein</keyword>
<evidence type="ECO:0000313" key="35">
    <source>
        <dbReference type="Proteomes" id="UP000230750"/>
    </source>
</evidence>
<evidence type="ECO:0000256" key="14">
    <source>
        <dbReference type="ARBA" id="ARBA00022499"/>
    </source>
</evidence>
<evidence type="ECO:0000256" key="19">
    <source>
        <dbReference type="ARBA" id="ARBA00023034"/>
    </source>
</evidence>
<dbReference type="GO" id="GO:0006869">
    <property type="term" value="P:lipid transport"/>
    <property type="evidence" value="ECO:0007669"/>
    <property type="project" value="UniProtKB-KW"/>
</dbReference>
<comment type="catalytic activity">
    <reaction evidence="4">
        <text>tetradecanoate(out) = tetradecanoate(in)</text>
        <dbReference type="Rhea" id="RHEA:45252"/>
        <dbReference type="ChEBI" id="CHEBI:30807"/>
    </reaction>
    <physiologicalReaction direction="left-to-right" evidence="4">
        <dbReference type="Rhea" id="RHEA:45253"/>
    </physiologicalReaction>
</comment>
<protein>
    <recommendedName>
        <fullName evidence="11">Platelet glycoprotein 4</fullName>
    </recommendedName>
    <alternativeName>
        <fullName evidence="31">Glycoprotein IIIb</fullName>
    </alternativeName>
    <alternativeName>
        <fullName evidence="29">PAS IV</fullName>
    </alternativeName>
    <alternativeName>
        <fullName evidence="30">PAS-4</fullName>
    </alternativeName>
    <alternativeName>
        <fullName evidence="28">Platelet glycoprotein IV</fullName>
    </alternativeName>
</protein>
<keyword evidence="13" id="KW-1003">Cell membrane</keyword>
<comment type="caution">
    <text evidence="34">The sequence shown here is derived from an EMBL/GenBank/DDBJ whole genome shotgun (WGS) entry which is preliminary data.</text>
</comment>
<evidence type="ECO:0000256" key="31">
    <source>
        <dbReference type="ARBA" id="ARBA00032780"/>
    </source>
</evidence>
<comment type="catalytic activity">
    <reaction evidence="1">
        <text>(9Z,12Z)-octadecadienoate(out) = (9Z,12Z)-octadecadienoate(in)</text>
        <dbReference type="Rhea" id="RHEA:45264"/>
        <dbReference type="ChEBI" id="CHEBI:30245"/>
    </reaction>
    <physiologicalReaction direction="left-to-right" evidence="1">
        <dbReference type="Rhea" id="RHEA:45265"/>
    </physiologicalReaction>
</comment>
<name>A0A2G8JP62_STIJA</name>
<keyword evidence="12" id="KW-0813">Transport</keyword>
<sequence length="519" mass="58801">MNKNRKICCSSVCGGITLAIGILLLPMTVIIVDVIVEHAVILKPGTIAYPVWVEVPVPFYLQFWIWDLQNPDEFLLGAKPRLEQKGPYTWTEYRPKDESTIVHNDNGTVTFRNKKQFIFNRDMSVGPQTDTVTTINIAVFAVAHIIRYQPRRRKALWNIIHQRSGAQPIVTTTVEEILWGYEDDYLKLAQELLGEDVIPLTHFGIMLGQNNSDDGLWNVFTGETDIMKVNLIEKWNGMTELPYWTTPEARMINGTDGTVQHPFVKKEETFYAFIPLACRTGAAVYEEDRKYHRVPVLHYVQPDWLFASPDINPDNIGFCVPDEFTCPPSGLVNASVCFFHAPVFLSTPHFLYTEQSVLDMVEGMAPNKEEHQIAVDVEPISGATMKGDIRAQVNVFIRDYDFVTGLETIPTAYFPILWQNESAGVPEDIAREYFLKTRLPLILIVVITSLLLVGGIGLLVWLGILLYDKNKQDPKMVSNKSEHALEGKVNPSVQVKDEKKADHDPYEDIQKSDSSMDVL</sequence>
<evidence type="ECO:0000313" key="34">
    <source>
        <dbReference type="EMBL" id="PIK37520.1"/>
    </source>
</evidence>
<keyword evidence="20" id="KW-0445">Lipid transport</keyword>
<keyword evidence="18 33" id="KW-1133">Transmembrane helix</keyword>
<evidence type="ECO:0000256" key="25">
    <source>
        <dbReference type="ARBA" id="ARBA00023180"/>
    </source>
</evidence>
<evidence type="ECO:0000256" key="5">
    <source>
        <dbReference type="ARBA" id="ARBA00001892"/>
    </source>
</evidence>
<dbReference type="GO" id="GO:0007155">
    <property type="term" value="P:cell adhesion"/>
    <property type="evidence" value="ECO:0007669"/>
    <property type="project" value="UniProtKB-KW"/>
</dbReference>
<dbReference type="GO" id="GO:0005044">
    <property type="term" value="F:scavenger receptor activity"/>
    <property type="evidence" value="ECO:0007669"/>
    <property type="project" value="TreeGrafter"/>
</dbReference>
<dbReference type="InterPro" id="IPR002159">
    <property type="entry name" value="CD36_fam"/>
</dbReference>
<keyword evidence="24" id="KW-0675">Receptor</keyword>
<dbReference type="PANTHER" id="PTHR11923:SF12">
    <property type="entry name" value="PLATELET GLYCOPROTEIN 4"/>
    <property type="match status" value="1"/>
</dbReference>
<evidence type="ECO:0000256" key="30">
    <source>
        <dbReference type="ARBA" id="ARBA00032188"/>
    </source>
</evidence>
<dbReference type="Pfam" id="PF01130">
    <property type="entry name" value="CD36"/>
    <property type="match status" value="1"/>
</dbReference>
<feature type="compositionally biased region" description="Basic and acidic residues" evidence="32">
    <location>
        <begin position="495"/>
        <end position="511"/>
    </location>
</feature>
<feature type="region of interest" description="Disordered" evidence="32">
    <location>
        <begin position="477"/>
        <end position="519"/>
    </location>
</feature>
<dbReference type="GO" id="GO:0005794">
    <property type="term" value="C:Golgi apparatus"/>
    <property type="evidence" value="ECO:0007669"/>
    <property type="project" value="UniProtKB-SubCell"/>
</dbReference>
<evidence type="ECO:0000256" key="26">
    <source>
        <dbReference type="ARBA" id="ARBA00023288"/>
    </source>
</evidence>
<comment type="catalytic activity">
    <reaction evidence="2">
        <text>(9Z)-octadecenoate(out) = (9Z)-octadecenoate(in)</text>
        <dbReference type="Rhea" id="RHEA:33655"/>
        <dbReference type="ChEBI" id="CHEBI:30823"/>
    </reaction>
    <physiologicalReaction direction="left-to-right" evidence="2">
        <dbReference type="Rhea" id="RHEA:33656"/>
    </physiologicalReaction>
</comment>
<keyword evidence="23" id="KW-1015">Disulfide bond</keyword>
<comment type="catalytic activity">
    <reaction evidence="27">
        <text>tetracosanoate(out) = tetracosanoate(in)</text>
        <dbReference type="Rhea" id="RHEA:45260"/>
        <dbReference type="ChEBI" id="CHEBI:31014"/>
    </reaction>
    <physiologicalReaction direction="left-to-right" evidence="27">
        <dbReference type="Rhea" id="RHEA:45261"/>
    </physiologicalReaction>
</comment>
<feature type="compositionally biased region" description="Basic and acidic residues" evidence="32">
    <location>
        <begin position="477"/>
        <end position="486"/>
    </location>
</feature>
<keyword evidence="14" id="KW-1017">Isopeptide bond</keyword>
<keyword evidence="22" id="KW-0564">Palmitate</keyword>